<dbReference type="EMBL" id="GQ900469">
    <property type="protein sequence ID" value="ADA62595.1"/>
    <property type="molecule type" value="Genomic_DNA"/>
</dbReference>
<keyword evidence="1" id="KW-0472">Membrane</keyword>
<sequence length="91" mass="10598">MIFSKEMNGHELYTKIMNVLVYTAFIAFIVLLILKFILDSTFLDYIHIFARFVFLLGLVVGSIPDFLEKNVKSIFWDIVVILIMITTCFIL</sequence>
<dbReference type="AlphaFoldDB" id="D2JCY2"/>
<proteinExistence type="predicted"/>
<evidence type="ECO:0000256" key="1">
    <source>
        <dbReference type="SAM" id="Phobius"/>
    </source>
</evidence>
<reference evidence="2" key="1">
    <citation type="submission" date="2009-08" db="EMBL/GenBank/DDBJ databases">
        <authorList>
            <person name="Gill J."/>
            <person name="Borman J."/>
            <person name="Shetty J."/>
            <person name="Hostetler J."/>
            <person name="Durkin S."/>
            <person name="Montgomery B."/>
        </authorList>
    </citation>
    <scope>NUCLEOTIDE SEQUENCE</scope>
    <source>
        <strain evidence="2">CDC19</strain>
        <plasmid evidence="2">SAP024A</plasmid>
    </source>
</reference>
<geneLocation type="plasmid" evidence="2">
    <name>SAP024A</name>
</geneLocation>
<keyword evidence="1" id="KW-1133">Transmembrane helix</keyword>
<evidence type="ECO:0000313" key="2">
    <source>
        <dbReference type="EMBL" id="ADA62595.1"/>
    </source>
</evidence>
<keyword evidence="2" id="KW-0614">Plasmid</keyword>
<feature type="transmembrane region" description="Helical" evidence="1">
    <location>
        <begin position="20"/>
        <end position="38"/>
    </location>
</feature>
<accession>D2JCY2</accession>
<feature type="transmembrane region" description="Helical" evidence="1">
    <location>
        <begin position="73"/>
        <end position="90"/>
    </location>
</feature>
<gene>
    <name evidence="2" type="ORF">SAP024A_030</name>
</gene>
<protein>
    <submittedName>
        <fullName evidence="2">Uncharacterized protein</fullName>
    </submittedName>
</protein>
<keyword evidence="1" id="KW-0812">Transmembrane</keyword>
<reference evidence="2" key="2">
    <citation type="submission" date="2009-12" db="EMBL/GenBank/DDBJ databases">
        <authorList>
            <person name="Summers A.O."/>
            <person name="Shearer J."/>
            <person name="Wireman J."/>
        </authorList>
    </citation>
    <scope>NUCLEOTIDE SEQUENCE</scope>
    <source>
        <strain evidence="2">CDC19</strain>
        <plasmid evidence="2">SAP024A</plasmid>
    </source>
</reference>
<organism evidence="2">
    <name type="scientific">Staphylococcus epidermidis</name>
    <dbReference type="NCBI Taxonomy" id="1282"/>
    <lineage>
        <taxon>Bacteria</taxon>
        <taxon>Bacillati</taxon>
        <taxon>Bacillota</taxon>
        <taxon>Bacilli</taxon>
        <taxon>Bacillales</taxon>
        <taxon>Staphylococcaceae</taxon>
        <taxon>Staphylococcus</taxon>
    </lineage>
</organism>
<feature type="transmembrane region" description="Helical" evidence="1">
    <location>
        <begin position="45"/>
        <end position="67"/>
    </location>
</feature>
<name>D2JCY2_STAEP</name>